<dbReference type="InParanoid" id="A0A286UDI2"/>
<comment type="caution">
    <text evidence="2">The sequence shown here is derived from an EMBL/GenBank/DDBJ whole genome shotgun (WGS) entry which is preliminary data.</text>
</comment>
<evidence type="ECO:0000256" key="1">
    <source>
        <dbReference type="SAM" id="MobiDB-lite"/>
    </source>
</evidence>
<gene>
    <name evidence="2" type="ORF">PNOK_0762000</name>
</gene>
<evidence type="ECO:0000313" key="3">
    <source>
        <dbReference type="Proteomes" id="UP000217199"/>
    </source>
</evidence>
<dbReference type="AlphaFoldDB" id="A0A286UDI2"/>
<keyword evidence="3" id="KW-1185">Reference proteome</keyword>
<dbReference type="EMBL" id="NBII01000007">
    <property type="protein sequence ID" value="PAV17555.1"/>
    <property type="molecule type" value="Genomic_DNA"/>
</dbReference>
<name>A0A286UDI2_9AGAM</name>
<dbReference type="Proteomes" id="UP000217199">
    <property type="component" value="Unassembled WGS sequence"/>
</dbReference>
<evidence type="ECO:0000313" key="2">
    <source>
        <dbReference type="EMBL" id="PAV17555.1"/>
    </source>
</evidence>
<organism evidence="2 3">
    <name type="scientific">Pyrrhoderma noxium</name>
    <dbReference type="NCBI Taxonomy" id="2282107"/>
    <lineage>
        <taxon>Eukaryota</taxon>
        <taxon>Fungi</taxon>
        <taxon>Dikarya</taxon>
        <taxon>Basidiomycota</taxon>
        <taxon>Agaricomycotina</taxon>
        <taxon>Agaricomycetes</taxon>
        <taxon>Hymenochaetales</taxon>
        <taxon>Hymenochaetaceae</taxon>
        <taxon>Pyrrhoderma</taxon>
    </lineage>
</organism>
<feature type="compositionally biased region" description="Low complexity" evidence="1">
    <location>
        <begin position="9"/>
        <end position="30"/>
    </location>
</feature>
<reference evidence="2 3" key="1">
    <citation type="journal article" date="2017" name="Mol. Ecol.">
        <title>Comparative and population genomic landscape of Phellinus noxius: A hypervariable fungus causing root rot in trees.</title>
        <authorList>
            <person name="Chung C.L."/>
            <person name="Lee T.J."/>
            <person name="Akiba M."/>
            <person name="Lee H.H."/>
            <person name="Kuo T.H."/>
            <person name="Liu D."/>
            <person name="Ke H.M."/>
            <person name="Yokoi T."/>
            <person name="Roa M.B."/>
            <person name="Lu M.J."/>
            <person name="Chang Y.Y."/>
            <person name="Ann P.J."/>
            <person name="Tsai J.N."/>
            <person name="Chen C.Y."/>
            <person name="Tzean S.S."/>
            <person name="Ota Y."/>
            <person name="Hattori T."/>
            <person name="Sahashi N."/>
            <person name="Liou R.F."/>
            <person name="Kikuchi T."/>
            <person name="Tsai I.J."/>
        </authorList>
    </citation>
    <scope>NUCLEOTIDE SEQUENCE [LARGE SCALE GENOMIC DNA]</scope>
    <source>
        <strain evidence="2 3">FFPRI411160</strain>
    </source>
</reference>
<sequence length="287" mass="32800">MSTPIAENSRTSSRRSLSISSQKSLRISTSTNSIQTPIKDEARRRSSHHSIKSLKDNAAKDGYGLRKALSELSSWKKIILKRKGIKKTMGYLLSEPRAEPSTPQEELAGAIWAPEPQRILDSLKKEIKESQIMDALLVIIITELAYILDALARETRLKKPSAYAVPNPEMMQIIVEFFLEKLKLTLKLVFFDKLRRGSDKTTKRYEYYASKVTAIWVPLTTIHGESESLKKCTFRRQGENIRQIGEFTHSIKKNGGLYASSNEEYKTWFNENLEPVINDYLRITSDI</sequence>
<protein>
    <submittedName>
        <fullName evidence="2">Uncharacterized protein</fullName>
    </submittedName>
</protein>
<feature type="region of interest" description="Disordered" evidence="1">
    <location>
        <begin position="1"/>
        <end position="51"/>
    </location>
</feature>
<proteinExistence type="predicted"/>
<accession>A0A286UDI2</accession>